<dbReference type="EMBL" id="JBHSAQ010000013">
    <property type="protein sequence ID" value="MFC3959542.1"/>
    <property type="molecule type" value="Genomic_DNA"/>
</dbReference>
<accession>A0ABD5NR43</accession>
<dbReference type="Proteomes" id="UP001595846">
    <property type="component" value="Unassembled WGS sequence"/>
</dbReference>
<keyword evidence="3" id="KW-1185">Reference proteome</keyword>
<protein>
    <submittedName>
        <fullName evidence="2">Uncharacterized protein</fullName>
    </submittedName>
</protein>
<reference evidence="2 3" key="1">
    <citation type="journal article" date="2019" name="Int. J. Syst. Evol. Microbiol.">
        <title>The Global Catalogue of Microorganisms (GCM) 10K type strain sequencing project: providing services to taxonomists for standard genome sequencing and annotation.</title>
        <authorList>
            <consortium name="The Broad Institute Genomics Platform"/>
            <consortium name="The Broad Institute Genome Sequencing Center for Infectious Disease"/>
            <person name="Wu L."/>
            <person name="Ma J."/>
        </authorList>
    </citation>
    <scope>NUCLEOTIDE SEQUENCE [LARGE SCALE GENOMIC DNA]</scope>
    <source>
        <strain evidence="2 3">IBRC-M 10256</strain>
    </source>
</reference>
<evidence type="ECO:0000313" key="2">
    <source>
        <dbReference type="EMBL" id="MFC3959542.1"/>
    </source>
</evidence>
<gene>
    <name evidence="2" type="ORF">ACFOUR_14355</name>
</gene>
<dbReference type="RefSeq" id="WP_256533053.1">
    <property type="nucleotide sequence ID" value="NZ_CP101824.1"/>
</dbReference>
<keyword evidence="1" id="KW-0472">Membrane</keyword>
<dbReference type="AlphaFoldDB" id="A0ABD5NR43"/>
<evidence type="ECO:0000256" key="1">
    <source>
        <dbReference type="SAM" id="Phobius"/>
    </source>
</evidence>
<proteinExistence type="predicted"/>
<keyword evidence="1" id="KW-0812">Transmembrane</keyword>
<feature type="transmembrane region" description="Helical" evidence="1">
    <location>
        <begin position="20"/>
        <end position="44"/>
    </location>
</feature>
<sequence>MIDLTIPPRPWLTRTRLYHVVGWGIRIYVACLLVVGLYSVLWLAEVAGYLDQRTLAVIWLAVAGMGSTFLVLLVPLYYSSRLRS</sequence>
<feature type="transmembrane region" description="Helical" evidence="1">
    <location>
        <begin position="56"/>
        <end position="78"/>
    </location>
</feature>
<organism evidence="2 3">
    <name type="scientific">Halovivax cerinus</name>
    <dbReference type="NCBI Taxonomy" id="1487865"/>
    <lineage>
        <taxon>Archaea</taxon>
        <taxon>Methanobacteriati</taxon>
        <taxon>Methanobacteriota</taxon>
        <taxon>Stenosarchaea group</taxon>
        <taxon>Halobacteria</taxon>
        <taxon>Halobacteriales</taxon>
        <taxon>Natrialbaceae</taxon>
        <taxon>Halovivax</taxon>
    </lineage>
</organism>
<name>A0ABD5NR43_9EURY</name>
<dbReference type="GeneID" id="73902166"/>
<comment type="caution">
    <text evidence="2">The sequence shown here is derived from an EMBL/GenBank/DDBJ whole genome shotgun (WGS) entry which is preliminary data.</text>
</comment>
<evidence type="ECO:0000313" key="3">
    <source>
        <dbReference type="Proteomes" id="UP001595846"/>
    </source>
</evidence>
<keyword evidence="1" id="KW-1133">Transmembrane helix</keyword>